<comment type="caution">
    <text evidence="1">The sequence shown here is derived from an EMBL/GenBank/DDBJ whole genome shotgun (WGS) entry which is preliminary data.</text>
</comment>
<dbReference type="OrthoDB" id="3257538at2759"/>
<dbReference type="Proteomes" id="UP000383932">
    <property type="component" value="Unassembled WGS sequence"/>
</dbReference>
<dbReference type="EMBL" id="SSOP01000003">
    <property type="protein sequence ID" value="KAB5596109.1"/>
    <property type="molecule type" value="Genomic_DNA"/>
</dbReference>
<name>A0A5N5QWX2_9AGAM</name>
<accession>A0A5N5QWX2</accession>
<dbReference type="GO" id="GO:0019171">
    <property type="term" value="F:(3R)-hydroxyacyl-[acyl-carrier-protein] dehydratase activity"/>
    <property type="evidence" value="ECO:0007669"/>
    <property type="project" value="TreeGrafter"/>
</dbReference>
<dbReference type="PANTHER" id="PTHR28152:SF1">
    <property type="entry name" value="HYDROXYACYL-THIOESTER DEHYDRATASE TYPE 2, MITOCHONDRIAL"/>
    <property type="match status" value="1"/>
</dbReference>
<dbReference type="InterPro" id="IPR052741">
    <property type="entry name" value="Mitochondrial_HTD2"/>
</dbReference>
<gene>
    <name evidence="1" type="ORF">CTheo_381</name>
</gene>
<dbReference type="SUPFAM" id="SSF54637">
    <property type="entry name" value="Thioesterase/thiol ester dehydrase-isomerase"/>
    <property type="match status" value="1"/>
</dbReference>
<proteinExistence type="predicted"/>
<reference evidence="1 2" key="1">
    <citation type="journal article" date="2019" name="Fungal Biol. Biotechnol.">
        <title>Draft genome sequence of fastidious pathogen Ceratobasidium theobromae, which causes vascular-streak dieback in Theobroma cacao.</title>
        <authorList>
            <person name="Ali S.S."/>
            <person name="Asman A."/>
            <person name="Shao J."/>
            <person name="Firmansyah A.P."/>
            <person name="Susilo A.W."/>
            <person name="Rosmana A."/>
            <person name="McMahon P."/>
            <person name="Junaid M."/>
            <person name="Guest D."/>
            <person name="Kheng T.Y."/>
            <person name="Meinhardt L.W."/>
            <person name="Bailey B.A."/>
        </authorList>
    </citation>
    <scope>NUCLEOTIDE SEQUENCE [LARGE SCALE GENOMIC DNA]</scope>
    <source>
        <strain evidence="1 2">CT2</strain>
    </source>
</reference>
<dbReference type="AlphaFoldDB" id="A0A5N5QWX2"/>
<dbReference type="InterPro" id="IPR029069">
    <property type="entry name" value="HotDog_dom_sf"/>
</dbReference>
<dbReference type="Gene3D" id="3.10.129.10">
    <property type="entry name" value="Hotdog Thioesterase"/>
    <property type="match status" value="2"/>
</dbReference>
<keyword evidence="2" id="KW-1185">Reference proteome</keyword>
<organism evidence="1 2">
    <name type="scientific">Ceratobasidium theobromae</name>
    <dbReference type="NCBI Taxonomy" id="1582974"/>
    <lineage>
        <taxon>Eukaryota</taxon>
        <taxon>Fungi</taxon>
        <taxon>Dikarya</taxon>
        <taxon>Basidiomycota</taxon>
        <taxon>Agaricomycotina</taxon>
        <taxon>Agaricomycetes</taxon>
        <taxon>Cantharellales</taxon>
        <taxon>Ceratobasidiaceae</taxon>
        <taxon>Ceratobasidium</taxon>
    </lineage>
</organism>
<sequence>MVGSYLCLRSIVRSCSVASPRLLKRREFFSSIPRWDDSAESTEAAEMRVRDWISKITSKAHAQEDRIDPYKLQLLDLTLPDFGGTAKLSPRPETGTLVVPGTELTLFPPLIPTDALFPDGTDPSYSSPAPFFRRMWAGGEFAFDQHNQLRVGQDLRCETIVEDVQLKGWERARESGLLDKDIMIFVRQRREVSNEHGLAVVERRTHVYRPELSGSSSSEATRRKQISLHSEQLPPDEQFTFTPSAHTLFRFSALTFNSHRIHLDSIYSRREGHEDRLVHGPFTALLLLRFTHSKIPSDKHIAAFKYRATHPLVVDRPLTLNLCWTGDRKAAEVWATSEKGVIGMKGSVVFT</sequence>
<evidence type="ECO:0000313" key="1">
    <source>
        <dbReference type="EMBL" id="KAB5596109.1"/>
    </source>
</evidence>
<dbReference type="GO" id="GO:0005739">
    <property type="term" value="C:mitochondrion"/>
    <property type="evidence" value="ECO:0007669"/>
    <property type="project" value="TreeGrafter"/>
</dbReference>
<dbReference type="PANTHER" id="PTHR28152">
    <property type="entry name" value="HYDROXYACYL-THIOESTER DEHYDRATASE TYPE 2, MITOCHONDRIAL"/>
    <property type="match status" value="1"/>
</dbReference>
<evidence type="ECO:0000313" key="2">
    <source>
        <dbReference type="Proteomes" id="UP000383932"/>
    </source>
</evidence>
<protein>
    <submittedName>
        <fullName evidence="1">Hydroxyacyl-thioester dehydratase type 2</fullName>
    </submittedName>
</protein>